<evidence type="ECO:0000313" key="2">
    <source>
        <dbReference type="EMBL" id="BCJ90264.1"/>
    </source>
</evidence>
<reference evidence="2 3" key="1">
    <citation type="submission" date="2020-08" db="EMBL/GenBank/DDBJ databases">
        <title>Genome sequence of Rhizobiales bacterium strain IZ6.</title>
        <authorList>
            <person name="Nakai R."/>
            <person name="Naganuma T."/>
        </authorList>
    </citation>
    <scope>NUCLEOTIDE SEQUENCE [LARGE SCALE GENOMIC DNA]</scope>
    <source>
        <strain evidence="2 3">IZ6</strain>
    </source>
</reference>
<dbReference type="RefSeq" id="WP_222876901.1">
    <property type="nucleotide sequence ID" value="NZ_AP023361.1"/>
</dbReference>
<feature type="chain" id="PRO_5028358295" evidence="1">
    <location>
        <begin position="24"/>
        <end position="112"/>
    </location>
</feature>
<keyword evidence="3" id="KW-1185">Reference proteome</keyword>
<sequence length="112" mass="12829">MRKALFAACALAALPLLHEPAAAQPRASYGDCRDLSASYGPDKLWWGRFSGGRKSKWGFNDGGIEYKTTELCFTSRSDCEAWLYRLKSDWQYMPRWNECGRGYRPGRPPRPF</sequence>
<proteinExistence type="predicted"/>
<feature type="signal peptide" evidence="1">
    <location>
        <begin position="1"/>
        <end position="23"/>
    </location>
</feature>
<gene>
    <name evidence="2" type="ORF">IZ6_09990</name>
</gene>
<dbReference type="Proteomes" id="UP000515317">
    <property type="component" value="Chromosome"/>
</dbReference>
<keyword evidence="1" id="KW-0732">Signal</keyword>
<name>A0A6S6QJ32_9HYPH</name>
<organism evidence="2 3">
    <name type="scientific">Terrihabitans soli</name>
    <dbReference type="NCBI Taxonomy" id="708113"/>
    <lineage>
        <taxon>Bacteria</taxon>
        <taxon>Pseudomonadati</taxon>
        <taxon>Pseudomonadota</taxon>
        <taxon>Alphaproteobacteria</taxon>
        <taxon>Hyphomicrobiales</taxon>
        <taxon>Terrihabitans</taxon>
    </lineage>
</organism>
<evidence type="ECO:0000313" key="3">
    <source>
        <dbReference type="Proteomes" id="UP000515317"/>
    </source>
</evidence>
<dbReference type="EMBL" id="AP023361">
    <property type="protein sequence ID" value="BCJ90264.1"/>
    <property type="molecule type" value="Genomic_DNA"/>
</dbReference>
<evidence type="ECO:0000256" key="1">
    <source>
        <dbReference type="SAM" id="SignalP"/>
    </source>
</evidence>
<dbReference type="AlphaFoldDB" id="A0A6S6QJ32"/>
<dbReference type="KEGG" id="tso:IZ6_09990"/>
<protein>
    <submittedName>
        <fullName evidence="2">Uncharacterized protein</fullName>
    </submittedName>
</protein>
<accession>A0A6S6QJ32</accession>